<protein>
    <submittedName>
        <fullName evidence="1">Uncharacterized protein</fullName>
    </submittedName>
</protein>
<name>A0A0E9RKH6_ANGAN</name>
<sequence length="31" mass="3517">MKCLLPSQVSASFSCGLCEKKCLFETTCFRR</sequence>
<evidence type="ECO:0000313" key="1">
    <source>
        <dbReference type="EMBL" id="JAH28950.1"/>
    </source>
</evidence>
<organism evidence="1">
    <name type="scientific">Anguilla anguilla</name>
    <name type="common">European freshwater eel</name>
    <name type="synonym">Muraena anguilla</name>
    <dbReference type="NCBI Taxonomy" id="7936"/>
    <lineage>
        <taxon>Eukaryota</taxon>
        <taxon>Metazoa</taxon>
        <taxon>Chordata</taxon>
        <taxon>Craniata</taxon>
        <taxon>Vertebrata</taxon>
        <taxon>Euteleostomi</taxon>
        <taxon>Actinopterygii</taxon>
        <taxon>Neopterygii</taxon>
        <taxon>Teleostei</taxon>
        <taxon>Anguilliformes</taxon>
        <taxon>Anguillidae</taxon>
        <taxon>Anguilla</taxon>
    </lineage>
</organism>
<proteinExistence type="predicted"/>
<dbReference type="EMBL" id="GBXM01079627">
    <property type="protein sequence ID" value="JAH28950.1"/>
    <property type="molecule type" value="Transcribed_RNA"/>
</dbReference>
<reference evidence="1" key="2">
    <citation type="journal article" date="2015" name="Fish Shellfish Immunol.">
        <title>Early steps in the European eel (Anguilla anguilla)-Vibrio vulnificus interaction in the gills: Role of the RtxA13 toxin.</title>
        <authorList>
            <person name="Callol A."/>
            <person name="Pajuelo D."/>
            <person name="Ebbesson L."/>
            <person name="Teles M."/>
            <person name="MacKenzie S."/>
            <person name="Amaro C."/>
        </authorList>
    </citation>
    <scope>NUCLEOTIDE SEQUENCE</scope>
</reference>
<accession>A0A0E9RKH6</accession>
<reference evidence="1" key="1">
    <citation type="submission" date="2014-11" db="EMBL/GenBank/DDBJ databases">
        <authorList>
            <person name="Amaro Gonzalez C."/>
        </authorList>
    </citation>
    <scope>NUCLEOTIDE SEQUENCE</scope>
</reference>
<dbReference type="PROSITE" id="PS51257">
    <property type="entry name" value="PROKAR_LIPOPROTEIN"/>
    <property type="match status" value="1"/>
</dbReference>
<dbReference type="AlphaFoldDB" id="A0A0E9RKH6"/>